<name>A0A1M6CVD7_9FIRM</name>
<gene>
    <name evidence="1" type="ORF">SAMN02745170_00752</name>
</gene>
<evidence type="ECO:0000313" key="1">
    <source>
        <dbReference type="EMBL" id="SHI64919.1"/>
    </source>
</evidence>
<dbReference type="EMBL" id="FQZD01000006">
    <property type="protein sequence ID" value="SHI64919.1"/>
    <property type="molecule type" value="Genomic_DNA"/>
</dbReference>
<accession>A0A1M6CVD7</accession>
<dbReference type="RefSeq" id="WP_149733625.1">
    <property type="nucleotide sequence ID" value="NZ_FQZD01000006.1"/>
</dbReference>
<dbReference type="AlphaFoldDB" id="A0A1M6CVD7"/>
<proteinExistence type="predicted"/>
<reference evidence="1 2" key="1">
    <citation type="submission" date="2016-11" db="EMBL/GenBank/DDBJ databases">
        <authorList>
            <person name="Varghese N."/>
            <person name="Submissions S."/>
        </authorList>
    </citation>
    <scope>NUCLEOTIDE SEQUENCE [LARGE SCALE GENOMIC DNA]</scope>
    <source>
        <strain evidence="1 2">DSM 15287</strain>
    </source>
</reference>
<evidence type="ECO:0000313" key="2">
    <source>
        <dbReference type="Proteomes" id="UP000322917"/>
    </source>
</evidence>
<organism evidence="1 2">
    <name type="scientific">Propionispora hippei DSM 15287</name>
    <dbReference type="NCBI Taxonomy" id="1123003"/>
    <lineage>
        <taxon>Bacteria</taxon>
        <taxon>Bacillati</taxon>
        <taxon>Bacillota</taxon>
        <taxon>Negativicutes</taxon>
        <taxon>Selenomonadales</taxon>
        <taxon>Sporomusaceae</taxon>
        <taxon>Propionispora</taxon>
    </lineage>
</organism>
<protein>
    <submittedName>
        <fullName evidence="1">Uncharacterized protein</fullName>
    </submittedName>
</protein>
<sequence>MDIRGIHEAFIFVLNSKPPGKTVFFTRHIRGIASKTACCKKGVSMNRSGSLIPLRICQAKYCKHPAPENIKLAFVL</sequence>
<dbReference type="Proteomes" id="UP000322917">
    <property type="component" value="Unassembled WGS sequence"/>
</dbReference>
<keyword evidence="2" id="KW-1185">Reference proteome</keyword>